<accession>A0A7J0FPY0</accession>
<dbReference type="OrthoDB" id="1868634at2759"/>
<organism evidence="1 2">
    <name type="scientific">Actinidia rufa</name>
    <dbReference type="NCBI Taxonomy" id="165716"/>
    <lineage>
        <taxon>Eukaryota</taxon>
        <taxon>Viridiplantae</taxon>
        <taxon>Streptophyta</taxon>
        <taxon>Embryophyta</taxon>
        <taxon>Tracheophyta</taxon>
        <taxon>Spermatophyta</taxon>
        <taxon>Magnoliopsida</taxon>
        <taxon>eudicotyledons</taxon>
        <taxon>Gunneridae</taxon>
        <taxon>Pentapetalae</taxon>
        <taxon>asterids</taxon>
        <taxon>Ericales</taxon>
        <taxon>Actinidiaceae</taxon>
        <taxon>Actinidia</taxon>
    </lineage>
</organism>
<comment type="caution">
    <text evidence="1">The sequence shown here is derived from an EMBL/GenBank/DDBJ whole genome shotgun (WGS) entry which is preliminary data.</text>
</comment>
<evidence type="ECO:0000313" key="2">
    <source>
        <dbReference type="Proteomes" id="UP000585474"/>
    </source>
</evidence>
<dbReference type="EMBL" id="BJWL01000014">
    <property type="protein sequence ID" value="GFZ00701.1"/>
    <property type="molecule type" value="Genomic_DNA"/>
</dbReference>
<reference evidence="1 2" key="1">
    <citation type="submission" date="2019-07" db="EMBL/GenBank/DDBJ databases">
        <title>De Novo Assembly of kiwifruit Actinidia rufa.</title>
        <authorList>
            <person name="Sugita-Konishi S."/>
            <person name="Sato K."/>
            <person name="Mori E."/>
            <person name="Abe Y."/>
            <person name="Kisaki G."/>
            <person name="Hamano K."/>
            <person name="Suezawa K."/>
            <person name="Otani M."/>
            <person name="Fukuda T."/>
            <person name="Manabe T."/>
            <person name="Gomi K."/>
            <person name="Tabuchi M."/>
            <person name="Akimitsu K."/>
            <person name="Kataoka I."/>
        </authorList>
    </citation>
    <scope>NUCLEOTIDE SEQUENCE [LARGE SCALE GENOMIC DNA]</scope>
    <source>
        <strain evidence="2">cv. Fuchu</strain>
    </source>
</reference>
<gene>
    <name evidence="1" type="ORF">Acr_14g0003360</name>
</gene>
<sequence length="98" mass="10948">MSSKQAFFTEWKGAEESERKKVFIEFMKKKVKLSKFDNAIMVTGLVTLSEAMAAKRAGESFPQLRIIKAIPDVLATVLALVSVKLSRRIFVRNVASPS</sequence>
<dbReference type="PANTHER" id="PTHR37754">
    <property type="entry name" value="CALCIUM ION-BINDING PROTEIN"/>
    <property type="match status" value="1"/>
</dbReference>
<dbReference type="AlphaFoldDB" id="A0A7J0FPY0"/>
<protein>
    <submittedName>
        <fullName evidence="1">Uncharacterized protein</fullName>
    </submittedName>
</protein>
<dbReference type="PANTHER" id="PTHR37754:SF1">
    <property type="entry name" value="CALCIUM ION-BINDING PROTEIN"/>
    <property type="match status" value="1"/>
</dbReference>
<dbReference type="Proteomes" id="UP000585474">
    <property type="component" value="Unassembled WGS sequence"/>
</dbReference>
<proteinExistence type="predicted"/>
<name>A0A7J0FPY0_9ERIC</name>
<keyword evidence="2" id="KW-1185">Reference proteome</keyword>
<evidence type="ECO:0000313" key="1">
    <source>
        <dbReference type="EMBL" id="GFZ00701.1"/>
    </source>
</evidence>